<proteinExistence type="predicted"/>
<name>A0A0V1ASC6_TRISP</name>
<accession>A0A0V1ASC6</accession>
<keyword evidence="2" id="KW-1185">Reference proteome</keyword>
<dbReference type="EMBL" id="JYDH01000239">
    <property type="protein sequence ID" value="KRY27686.1"/>
    <property type="molecule type" value="Genomic_DNA"/>
</dbReference>
<dbReference type="AlphaFoldDB" id="A0A0V1ASC6"/>
<dbReference type="Proteomes" id="UP000054776">
    <property type="component" value="Unassembled WGS sequence"/>
</dbReference>
<dbReference type="InParanoid" id="A0A0V1ASC6"/>
<gene>
    <name evidence="1" type="ORF">T01_10832</name>
</gene>
<comment type="caution">
    <text evidence="1">The sequence shown here is derived from an EMBL/GenBank/DDBJ whole genome shotgun (WGS) entry which is preliminary data.</text>
</comment>
<evidence type="ECO:0008006" key="3">
    <source>
        <dbReference type="Google" id="ProtNLM"/>
    </source>
</evidence>
<protein>
    <recommendedName>
        <fullName evidence="3">C2H2-type domain-containing protein</fullName>
    </recommendedName>
</protein>
<organism evidence="1 2">
    <name type="scientific">Trichinella spiralis</name>
    <name type="common">Trichina worm</name>
    <dbReference type="NCBI Taxonomy" id="6334"/>
    <lineage>
        <taxon>Eukaryota</taxon>
        <taxon>Metazoa</taxon>
        <taxon>Ecdysozoa</taxon>
        <taxon>Nematoda</taxon>
        <taxon>Enoplea</taxon>
        <taxon>Dorylaimia</taxon>
        <taxon>Trichinellida</taxon>
        <taxon>Trichinellidae</taxon>
        <taxon>Trichinella</taxon>
    </lineage>
</organism>
<sequence length="229" mass="25578">MGSNLRGRVQNKPPNKACSFITTNGYCSATVFLENTSRGVPDFMYLKLETPLAGSHLNYQEALLMHMARAQFSTVDAALKVCENHCSKLRDSFVIMMPITRFSLANCKIGNVDEVCLRKLKKSEIFLEVGSVDVDRINHFYDFACEDYSGRTDVFGQQRSWTVVKCGIVCNATECVFSWLKSHCTKHSLHLTLHCSICRKPFLSINSVASHNPHSMKASGGPERPSESS</sequence>
<evidence type="ECO:0000313" key="2">
    <source>
        <dbReference type="Proteomes" id="UP000054776"/>
    </source>
</evidence>
<reference evidence="1 2" key="1">
    <citation type="submission" date="2015-01" db="EMBL/GenBank/DDBJ databases">
        <title>Evolution of Trichinella species and genotypes.</title>
        <authorList>
            <person name="Korhonen P.K."/>
            <person name="Edoardo P."/>
            <person name="Giuseppe L.R."/>
            <person name="Gasser R.B."/>
        </authorList>
    </citation>
    <scope>NUCLEOTIDE SEQUENCE [LARGE SCALE GENOMIC DNA]</scope>
    <source>
        <strain evidence="1">ISS3</strain>
    </source>
</reference>
<evidence type="ECO:0000313" key="1">
    <source>
        <dbReference type="EMBL" id="KRY27686.1"/>
    </source>
</evidence>